<reference evidence="3 4" key="1">
    <citation type="journal article" date="2021" name="bioRxiv">
        <title>Chromosome-scale and haplotype-resolved genome assembly of a tetraploid potato cultivar.</title>
        <authorList>
            <person name="Sun H."/>
            <person name="Jiao W.-B."/>
            <person name="Krause K."/>
            <person name="Campoy J.A."/>
            <person name="Goel M."/>
            <person name="Folz-Donahue K."/>
            <person name="Kukat C."/>
            <person name="Huettel B."/>
            <person name="Schneeberger K."/>
        </authorList>
    </citation>
    <scope>NUCLEOTIDE SEQUENCE [LARGE SCALE GENOMIC DNA]</scope>
    <source>
        <strain evidence="3">SolTubOtavaFocal</strain>
        <tissue evidence="3">Leaves</tissue>
    </source>
</reference>
<name>A0ABQ7V3Q7_SOLTU</name>
<protein>
    <submittedName>
        <fullName evidence="3">Uncharacterized protein</fullName>
    </submittedName>
</protein>
<dbReference type="PANTHER" id="PTHR18896:SF169">
    <property type="entry name" value="PHOSPHOLIPASE D"/>
    <property type="match status" value="1"/>
</dbReference>
<keyword evidence="4" id="KW-1185">Reference proteome</keyword>
<evidence type="ECO:0000256" key="2">
    <source>
        <dbReference type="ARBA" id="ARBA00023098"/>
    </source>
</evidence>
<proteinExistence type="predicted"/>
<keyword evidence="1" id="KW-0677">Repeat</keyword>
<sequence>MWRKHIGNRFIYSMNELDKFIIRPTEVTTSRDKETWNVQIFRSIDGGVVTDFPVSPEEASEPANDIKLEDIGALHLIPKEISLKTVGKIQAGERFTVYIVLHMWPEGIPKSDYVQAILDWQKRTMEMMYTDIFNALEDKGNTTADPREYLTFFCLGNREVEKPGEYKPPQKPVPDTNYARGQKLRLIMIYVHSKMMIGE</sequence>
<dbReference type="PANTHER" id="PTHR18896">
    <property type="entry name" value="PHOSPHOLIPASE D"/>
    <property type="match status" value="1"/>
</dbReference>
<keyword evidence="2" id="KW-0443">Lipid metabolism</keyword>
<evidence type="ECO:0000313" key="3">
    <source>
        <dbReference type="EMBL" id="KAH0757972.1"/>
    </source>
</evidence>
<evidence type="ECO:0000313" key="4">
    <source>
        <dbReference type="Proteomes" id="UP000826656"/>
    </source>
</evidence>
<gene>
    <name evidence="3" type="ORF">KY290_021465</name>
</gene>
<dbReference type="InterPro" id="IPR015679">
    <property type="entry name" value="PLipase_D_fam"/>
</dbReference>
<dbReference type="EMBL" id="JAIVGD010000015">
    <property type="protein sequence ID" value="KAH0757972.1"/>
    <property type="molecule type" value="Genomic_DNA"/>
</dbReference>
<dbReference type="Proteomes" id="UP000826656">
    <property type="component" value="Unassembled WGS sequence"/>
</dbReference>
<organism evidence="3 4">
    <name type="scientific">Solanum tuberosum</name>
    <name type="common">Potato</name>
    <dbReference type="NCBI Taxonomy" id="4113"/>
    <lineage>
        <taxon>Eukaryota</taxon>
        <taxon>Viridiplantae</taxon>
        <taxon>Streptophyta</taxon>
        <taxon>Embryophyta</taxon>
        <taxon>Tracheophyta</taxon>
        <taxon>Spermatophyta</taxon>
        <taxon>Magnoliopsida</taxon>
        <taxon>eudicotyledons</taxon>
        <taxon>Gunneridae</taxon>
        <taxon>Pentapetalae</taxon>
        <taxon>asterids</taxon>
        <taxon>lamiids</taxon>
        <taxon>Solanales</taxon>
        <taxon>Solanaceae</taxon>
        <taxon>Solanoideae</taxon>
        <taxon>Solaneae</taxon>
        <taxon>Solanum</taxon>
    </lineage>
</organism>
<comment type="caution">
    <text evidence="3">The sequence shown here is derived from an EMBL/GenBank/DDBJ whole genome shotgun (WGS) entry which is preliminary data.</text>
</comment>
<accession>A0ABQ7V3Q7</accession>
<evidence type="ECO:0000256" key="1">
    <source>
        <dbReference type="ARBA" id="ARBA00022737"/>
    </source>
</evidence>